<dbReference type="InterPro" id="IPR010656">
    <property type="entry name" value="DctM"/>
</dbReference>
<proteinExistence type="predicted"/>
<feature type="transmembrane region" description="Helical" evidence="1">
    <location>
        <begin position="151"/>
        <end position="168"/>
    </location>
</feature>
<dbReference type="Pfam" id="PF06808">
    <property type="entry name" value="DctM"/>
    <property type="match status" value="1"/>
</dbReference>
<dbReference type="EMBL" id="REGA01000017">
    <property type="protein sequence ID" value="RQG92192.1"/>
    <property type="molecule type" value="Genomic_DNA"/>
</dbReference>
<gene>
    <name evidence="3" type="ORF">EA473_16880</name>
</gene>
<feature type="transmembrane region" description="Helical" evidence="1">
    <location>
        <begin position="6"/>
        <end position="23"/>
    </location>
</feature>
<dbReference type="RefSeq" id="WP_124196765.1">
    <property type="nucleotide sequence ID" value="NZ_REGA01000017.1"/>
</dbReference>
<keyword evidence="1" id="KW-1133">Transmembrane helix</keyword>
<keyword evidence="1" id="KW-0812">Transmembrane</keyword>
<feature type="domain" description="TRAP C4-dicarboxylate transport system permease DctM subunit" evidence="2">
    <location>
        <begin position="10"/>
        <end position="99"/>
    </location>
</feature>
<evidence type="ECO:0000259" key="2">
    <source>
        <dbReference type="Pfam" id="PF06808"/>
    </source>
</evidence>
<protein>
    <submittedName>
        <fullName evidence="3">TRAP transporter large permease subunit</fullName>
    </submittedName>
</protein>
<feature type="transmembrane region" description="Helical" evidence="1">
    <location>
        <begin position="30"/>
        <end position="49"/>
    </location>
</feature>
<keyword evidence="4" id="KW-1185">Reference proteome</keyword>
<comment type="caution">
    <text evidence="3">The sequence shown here is derived from an EMBL/GenBank/DDBJ whole genome shotgun (WGS) entry which is preliminary data.</text>
</comment>
<evidence type="ECO:0000313" key="4">
    <source>
        <dbReference type="Proteomes" id="UP000282323"/>
    </source>
</evidence>
<name>A0A3N6N2E7_NATCH</name>
<dbReference type="OrthoDB" id="371890at2157"/>
<dbReference type="PANTHER" id="PTHR43849">
    <property type="entry name" value="BLL3936 PROTEIN"/>
    <property type="match status" value="1"/>
</dbReference>
<dbReference type="PANTHER" id="PTHR43849:SF2">
    <property type="entry name" value="BLL3936 PROTEIN"/>
    <property type="match status" value="1"/>
</dbReference>
<organism evidence="3 4">
    <name type="scientific">Natrarchaeobius chitinivorans</name>
    <dbReference type="NCBI Taxonomy" id="1679083"/>
    <lineage>
        <taxon>Archaea</taxon>
        <taxon>Methanobacteriati</taxon>
        <taxon>Methanobacteriota</taxon>
        <taxon>Stenosarchaea group</taxon>
        <taxon>Halobacteria</taxon>
        <taxon>Halobacteriales</taxon>
        <taxon>Natrialbaceae</taxon>
        <taxon>Natrarchaeobius</taxon>
    </lineage>
</organism>
<dbReference type="AlphaFoldDB" id="A0A3N6N2E7"/>
<keyword evidence="1" id="KW-0472">Membrane</keyword>
<feature type="transmembrane region" description="Helical" evidence="1">
    <location>
        <begin position="92"/>
        <end position="111"/>
    </location>
</feature>
<evidence type="ECO:0000256" key="1">
    <source>
        <dbReference type="SAM" id="Phobius"/>
    </source>
</evidence>
<feature type="transmembrane region" description="Helical" evidence="1">
    <location>
        <begin position="55"/>
        <end position="80"/>
    </location>
</feature>
<evidence type="ECO:0000313" key="3">
    <source>
        <dbReference type="EMBL" id="RQG92192.1"/>
    </source>
</evidence>
<reference evidence="3 4" key="1">
    <citation type="submission" date="2018-10" db="EMBL/GenBank/DDBJ databases">
        <title>Natrarchaeobius chitinivorans gen. nov., sp. nov., and Natrarchaeobius haloalkaliphilus sp. nov., alkaliphilic, chitin-utilizing haloarchaea from hypersaline alkaline lakes.</title>
        <authorList>
            <person name="Sorokin D.Y."/>
            <person name="Elcheninov A.G."/>
            <person name="Kostrikina N.A."/>
            <person name="Bale N.J."/>
            <person name="Sinninghe Damste J.S."/>
            <person name="Khijniak T.V."/>
            <person name="Kublanov I.V."/>
            <person name="Toshchakov S.V."/>
        </authorList>
    </citation>
    <scope>NUCLEOTIDE SEQUENCE [LARGE SCALE GENOMIC DNA]</scope>
    <source>
        <strain evidence="3 4">AArcht4T</strain>
    </source>
</reference>
<feature type="transmembrane region" description="Helical" evidence="1">
    <location>
        <begin position="117"/>
        <end position="139"/>
    </location>
</feature>
<sequence>MPSGGVLIIAAILGMIVCILLGLGMPTTAAYTIVALLVAPVYVNEFFLPELASHFFVFYAAILAGLTPPIATCVAVASGIAKSGFWKTCAEAIKIAGPLWIIPFSFLYHPYFVDGNFSSATLILAGIILVGSVSVIYGLNYPFTYRTHTNLLFRTFFVVFGAITIVHPSTYIQALGIGAVIVLTALHRSSTFIKPKAISKEGV</sequence>
<accession>A0A3N6N2E7</accession>
<dbReference type="Proteomes" id="UP000282323">
    <property type="component" value="Unassembled WGS sequence"/>
</dbReference>
<feature type="transmembrane region" description="Helical" evidence="1">
    <location>
        <begin position="174"/>
        <end position="193"/>
    </location>
</feature>